<name>A0A151WQQ2_9HYME</name>
<proteinExistence type="predicted"/>
<protein>
    <submittedName>
        <fullName evidence="1">Uncharacterized protein</fullName>
    </submittedName>
</protein>
<dbReference type="EMBL" id="KQ982843">
    <property type="protein sequence ID" value="KYQ50015.1"/>
    <property type="molecule type" value="Genomic_DNA"/>
</dbReference>
<dbReference type="Proteomes" id="UP000075809">
    <property type="component" value="Unassembled WGS sequence"/>
</dbReference>
<keyword evidence="2" id="KW-1185">Reference proteome</keyword>
<organism evidence="1 2">
    <name type="scientific">Mycetomoellerius zeteki</name>
    <dbReference type="NCBI Taxonomy" id="64791"/>
    <lineage>
        <taxon>Eukaryota</taxon>
        <taxon>Metazoa</taxon>
        <taxon>Ecdysozoa</taxon>
        <taxon>Arthropoda</taxon>
        <taxon>Hexapoda</taxon>
        <taxon>Insecta</taxon>
        <taxon>Pterygota</taxon>
        <taxon>Neoptera</taxon>
        <taxon>Endopterygota</taxon>
        <taxon>Hymenoptera</taxon>
        <taxon>Apocrita</taxon>
        <taxon>Aculeata</taxon>
        <taxon>Formicoidea</taxon>
        <taxon>Formicidae</taxon>
        <taxon>Myrmicinae</taxon>
        <taxon>Mycetomoellerius</taxon>
    </lineage>
</organism>
<accession>A0A151WQQ2</accession>
<evidence type="ECO:0000313" key="1">
    <source>
        <dbReference type="EMBL" id="KYQ50015.1"/>
    </source>
</evidence>
<dbReference type="AlphaFoldDB" id="A0A151WQQ2"/>
<reference evidence="1 2" key="1">
    <citation type="submission" date="2015-09" db="EMBL/GenBank/DDBJ databases">
        <title>Trachymyrmex zeteki WGS genome.</title>
        <authorList>
            <person name="Nygaard S."/>
            <person name="Hu H."/>
            <person name="Boomsma J."/>
            <person name="Zhang G."/>
        </authorList>
    </citation>
    <scope>NUCLEOTIDE SEQUENCE [LARGE SCALE GENOMIC DNA]</scope>
    <source>
        <strain evidence="1">Tzet28-1</strain>
        <tissue evidence="1">Whole body</tissue>
    </source>
</reference>
<gene>
    <name evidence="1" type="ORF">ALC60_10891</name>
</gene>
<evidence type="ECO:0000313" key="2">
    <source>
        <dbReference type="Proteomes" id="UP000075809"/>
    </source>
</evidence>
<sequence>MVLVPFYGPLETIQLLSCKTFSGNGNIWGDRLKWVTLYIHNIIIKRCIYDILITSYM</sequence>